<dbReference type="InterPro" id="IPR007130">
    <property type="entry name" value="DAGAT"/>
</dbReference>
<dbReference type="PANTHER" id="PTHR12317:SF63">
    <property type="entry name" value="DIACYLGLYCEROL O-ACYLTRANSFERASE 2"/>
    <property type="match status" value="1"/>
</dbReference>
<dbReference type="EMBL" id="LXQA010087593">
    <property type="protein sequence ID" value="MCI13277.1"/>
    <property type="molecule type" value="Genomic_DNA"/>
</dbReference>
<evidence type="ECO:0000256" key="6">
    <source>
        <dbReference type="ARBA" id="ARBA00022824"/>
    </source>
</evidence>
<evidence type="ECO:0000256" key="3">
    <source>
        <dbReference type="ARBA" id="ARBA00022516"/>
    </source>
</evidence>
<dbReference type="PANTHER" id="PTHR12317">
    <property type="entry name" value="DIACYLGLYCEROL O-ACYLTRANSFERASE"/>
    <property type="match status" value="1"/>
</dbReference>
<comment type="subcellular location">
    <subcellularLocation>
        <location evidence="1">Endoplasmic reticulum membrane</location>
        <topology evidence="1">Multi-pass membrane protein</topology>
    </subcellularLocation>
</comment>
<evidence type="ECO:0000313" key="11">
    <source>
        <dbReference type="EMBL" id="MCI13277.1"/>
    </source>
</evidence>
<keyword evidence="5" id="KW-0812">Transmembrane</keyword>
<keyword evidence="9" id="KW-0472">Membrane</keyword>
<sequence length="78" mass="8760">MPIPKVKVLASSAVFYTPFLRHIWTWLGLSPATRKNFISLLADGYSCILIPGGVHETFLMQRGSEVHCFLPSSYSMLM</sequence>
<reference evidence="11 12" key="1">
    <citation type="journal article" date="2018" name="Front. Plant Sci.">
        <title>Red Clover (Trifolium pratense) and Zigzag Clover (T. medium) - A Picture of Genomic Similarities and Differences.</title>
        <authorList>
            <person name="Dluhosova J."/>
            <person name="Istvanek J."/>
            <person name="Nedelnik J."/>
            <person name="Repkova J."/>
        </authorList>
    </citation>
    <scope>NUCLEOTIDE SEQUENCE [LARGE SCALE GENOMIC DNA]</scope>
    <source>
        <strain evidence="12">cv. 10/8</strain>
        <tissue evidence="11">Leaf</tissue>
    </source>
</reference>
<dbReference type="GO" id="GO:0019432">
    <property type="term" value="P:triglyceride biosynthetic process"/>
    <property type="evidence" value="ECO:0007669"/>
    <property type="project" value="TreeGrafter"/>
</dbReference>
<protein>
    <submittedName>
        <fullName evidence="11">Diacylglycerol O-acyltransferase 2-like</fullName>
    </submittedName>
</protein>
<evidence type="ECO:0000256" key="1">
    <source>
        <dbReference type="ARBA" id="ARBA00004477"/>
    </source>
</evidence>
<name>A0A392PNR1_9FABA</name>
<evidence type="ECO:0000256" key="8">
    <source>
        <dbReference type="ARBA" id="ARBA00023098"/>
    </source>
</evidence>
<organism evidence="11 12">
    <name type="scientific">Trifolium medium</name>
    <dbReference type="NCBI Taxonomy" id="97028"/>
    <lineage>
        <taxon>Eukaryota</taxon>
        <taxon>Viridiplantae</taxon>
        <taxon>Streptophyta</taxon>
        <taxon>Embryophyta</taxon>
        <taxon>Tracheophyta</taxon>
        <taxon>Spermatophyta</taxon>
        <taxon>Magnoliopsida</taxon>
        <taxon>eudicotyledons</taxon>
        <taxon>Gunneridae</taxon>
        <taxon>Pentapetalae</taxon>
        <taxon>rosids</taxon>
        <taxon>fabids</taxon>
        <taxon>Fabales</taxon>
        <taxon>Fabaceae</taxon>
        <taxon>Papilionoideae</taxon>
        <taxon>50 kb inversion clade</taxon>
        <taxon>NPAAA clade</taxon>
        <taxon>Hologalegina</taxon>
        <taxon>IRL clade</taxon>
        <taxon>Trifolieae</taxon>
        <taxon>Trifolium</taxon>
    </lineage>
</organism>
<dbReference type="Pfam" id="PF03982">
    <property type="entry name" value="DAGAT"/>
    <property type="match status" value="1"/>
</dbReference>
<keyword evidence="10 11" id="KW-0012">Acyltransferase</keyword>
<comment type="caution">
    <text evidence="11">The sequence shown here is derived from an EMBL/GenBank/DDBJ whole genome shotgun (WGS) entry which is preliminary data.</text>
</comment>
<keyword evidence="7" id="KW-1133">Transmembrane helix</keyword>
<evidence type="ECO:0000256" key="9">
    <source>
        <dbReference type="ARBA" id="ARBA00023136"/>
    </source>
</evidence>
<evidence type="ECO:0000313" key="12">
    <source>
        <dbReference type="Proteomes" id="UP000265520"/>
    </source>
</evidence>
<evidence type="ECO:0000256" key="5">
    <source>
        <dbReference type="ARBA" id="ARBA00022692"/>
    </source>
</evidence>
<proteinExistence type="inferred from homology"/>
<evidence type="ECO:0000256" key="4">
    <source>
        <dbReference type="ARBA" id="ARBA00022679"/>
    </source>
</evidence>
<dbReference type="Proteomes" id="UP000265520">
    <property type="component" value="Unassembled WGS sequence"/>
</dbReference>
<dbReference type="GO" id="GO:0005789">
    <property type="term" value="C:endoplasmic reticulum membrane"/>
    <property type="evidence" value="ECO:0007669"/>
    <property type="project" value="UniProtKB-SubCell"/>
</dbReference>
<keyword evidence="8" id="KW-0443">Lipid metabolism</keyword>
<evidence type="ECO:0000256" key="10">
    <source>
        <dbReference type="ARBA" id="ARBA00023315"/>
    </source>
</evidence>
<keyword evidence="3" id="KW-0444">Lipid biosynthesis</keyword>
<evidence type="ECO:0000256" key="2">
    <source>
        <dbReference type="ARBA" id="ARBA00005420"/>
    </source>
</evidence>
<evidence type="ECO:0000256" key="7">
    <source>
        <dbReference type="ARBA" id="ARBA00022989"/>
    </source>
</evidence>
<dbReference type="AlphaFoldDB" id="A0A392PNR1"/>
<keyword evidence="6" id="KW-0256">Endoplasmic reticulum</keyword>
<keyword evidence="4 11" id="KW-0808">Transferase</keyword>
<keyword evidence="12" id="KW-1185">Reference proteome</keyword>
<dbReference type="GO" id="GO:0004144">
    <property type="term" value="F:diacylglycerol O-acyltransferase activity"/>
    <property type="evidence" value="ECO:0007669"/>
    <property type="project" value="TreeGrafter"/>
</dbReference>
<comment type="similarity">
    <text evidence="2">Belongs to the diacylglycerol acyltransferase family.</text>
</comment>
<accession>A0A392PNR1</accession>